<keyword evidence="1" id="KW-0472">Membrane</keyword>
<reference evidence="2 3" key="1">
    <citation type="journal article" date="2010" name="Proc. Natl. Acad. Sci. U.S.A.">
        <title>Insights into evolution of multicellular fungi from the assembled chromosomes of the mushroom Coprinopsis cinerea (Coprinus cinereus).</title>
        <authorList>
            <person name="Stajich J.E."/>
            <person name="Wilke S.K."/>
            <person name="Ahren D."/>
            <person name="Au C.H."/>
            <person name="Birren B.W."/>
            <person name="Borodovsky M."/>
            <person name="Burns C."/>
            <person name="Canback B."/>
            <person name="Casselton L.A."/>
            <person name="Cheng C.K."/>
            <person name="Deng J."/>
            <person name="Dietrich F.S."/>
            <person name="Fargo D.C."/>
            <person name="Farman M.L."/>
            <person name="Gathman A.C."/>
            <person name="Goldberg J."/>
            <person name="Guigo R."/>
            <person name="Hoegger P.J."/>
            <person name="Hooker J.B."/>
            <person name="Huggins A."/>
            <person name="James T.Y."/>
            <person name="Kamada T."/>
            <person name="Kilaru S."/>
            <person name="Kodira C."/>
            <person name="Kues U."/>
            <person name="Kupfer D."/>
            <person name="Kwan H.S."/>
            <person name="Lomsadze A."/>
            <person name="Li W."/>
            <person name="Lilly W.W."/>
            <person name="Ma L.J."/>
            <person name="Mackey A.J."/>
            <person name="Manning G."/>
            <person name="Martin F."/>
            <person name="Muraguchi H."/>
            <person name="Natvig D.O."/>
            <person name="Palmerini H."/>
            <person name="Ramesh M.A."/>
            <person name="Rehmeyer C.J."/>
            <person name="Roe B.A."/>
            <person name="Shenoy N."/>
            <person name="Stanke M."/>
            <person name="Ter-Hovhannisyan V."/>
            <person name="Tunlid A."/>
            <person name="Velagapudi R."/>
            <person name="Vision T.J."/>
            <person name="Zeng Q."/>
            <person name="Zolan M.E."/>
            <person name="Pukkila P.J."/>
        </authorList>
    </citation>
    <scope>NUCLEOTIDE SEQUENCE [LARGE SCALE GENOMIC DNA]</scope>
    <source>
        <strain evidence="3">Okayama-7 / 130 / ATCC MYA-4618 / FGSC 9003</strain>
    </source>
</reference>
<feature type="transmembrane region" description="Helical" evidence="1">
    <location>
        <begin position="57"/>
        <end position="77"/>
    </location>
</feature>
<evidence type="ECO:0000313" key="3">
    <source>
        <dbReference type="Proteomes" id="UP000001861"/>
    </source>
</evidence>
<protein>
    <recommendedName>
        <fullName evidence="4">MARVEL domain-containing protein</fullName>
    </recommendedName>
</protein>
<dbReference type="KEGG" id="cci:CC1G_00903"/>
<accession>A8N928</accession>
<evidence type="ECO:0000256" key="1">
    <source>
        <dbReference type="SAM" id="Phobius"/>
    </source>
</evidence>
<evidence type="ECO:0008006" key="4">
    <source>
        <dbReference type="Google" id="ProtNLM"/>
    </source>
</evidence>
<organism evidence="2 3">
    <name type="scientific">Coprinopsis cinerea (strain Okayama-7 / 130 / ATCC MYA-4618 / FGSC 9003)</name>
    <name type="common">Inky cap fungus</name>
    <name type="synonym">Hormographiella aspergillata</name>
    <dbReference type="NCBI Taxonomy" id="240176"/>
    <lineage>
        <taxon>Eukaryota</taxon>
        <taxon>Fungi</taxon>
        <taxon>Dikarya</taxon>
        <taxon>Basidiomycota</taxon>
        <taxon>Agaricomycotina</taxon>
        <taxon>Agaricomycetes</taxon>
        <taxon>Agaricomycetidae</taxon>
        <taxon>Agaricales</taxon>
        <taxon>Agaricineae</taxon>
        <taxon>Psathyrellaceae</taxon>
        <taxon>Coprinopsis</taxon>
    </lineage>
</organism>
<gene>
    <name evidence="2" type="ORF">CC1G_00903</name>
</gene>
<feature type="transmembrane region" description="Helical" evidence="1">
    <location>
        <begin position="21"/>
        <end position="45"/>
    </location>
</feature>
<keyword evidence="3" id="KW-1185">Reference proteome</keyword>
<feature type="transmembrane region" description="Helical" evidence="1">
    <location>
        <begin position="89"/>
        <end position="111"/>
    </location>
</feature>
<dbReference type="RefSeq" id="XP_001831356.1">
    <property type="nucleotide sequence ID" value="XM_001831304.1"/>
</dbReference>
<keyword evidence="1" id="KW-1133">Transmembrane helix</keyword>
<sequence>MVRTTSSTTAKPIGLLPIPRALHILTTGALCSILVGVGLKAVIVRRANGPSTEPIDAFLPSIILGAMGLVVTFFNLVRIATFKFRTRANWLLVEVIPGLLGWTAVTFLTGIENFSRGREGREIGKKCTAHFLAPDRPELGSKDYFVFCVAQDLCWAINLVLAINYLWGVGLWYLTRREEKRQANESAGAYPLDILEN</sequence>
<dbReference type="AlphaFoldDB" id="A8N928"/>
<keyword evidence="1" id="KW-0812">Transmembrane</keyword>
<name>A8N928_COPC7</name>
<dbReference type="Proteomes" id="UP000001861">
    <property type="component" value="Unassembled WGS sequence"/>
</dbReference>
<dbReference type="InParanoid" id="A8N928"/>
<feature type="transmembrane region" description="Helical" evidence="1">
    <location>
        <begin position="144"/>
        <end position="174"/>
    </location>
</feature>
<evidence type="ECO:0000313" key="2">
    <source>
        <dbReference type="EMBL" id="EAU90519.1"/>
    </source>
</evidence>
<proteinExistence type="predicted"/>
<comment type="caution">
    <text evidence="2">The sequence shown here is derived from an EMBL/GenBank/DDBJ whole genome shotgun (WGS) entry which is preliminary data.</text>
</comment>
<dbReference type="EMBL" id="AACS02000007">
    <property type="protein sequence ID" value="EAU90519.1"/>
    <property type="molecule type" value="Genomic_DNA"/>
</dbReference>
<dbReference type="GeneID" id="6007828"/>
<dbReference type="VEuPathDB" id="FungiDB:CC1G_00903"/>